<feature type="region of interest" description="Disordered" evidence="1">
    <location>
        <begin position="25"/>
        <end position="54"/>
    </location>
</feature>
<comment type="caution">
    <text evidence="2">The sequence shown here is derived from an EMBL/GenBank/DDBJ whole genome shotgun (WGS) entry which is preliminary data.</text>
</comment>
<dbReference type="Proteomes" id="UP000311382">
    <property type="component" value="Unassembled WGS sequence"/>
</dbReference>
<feature type="compositionally biased region" description="Basic and acidic residues" evidence="1">
    <location>
        <begin position="174"/>
        <end position="194"/>
    </location>
</feature>
<name>A0A5C5FRI6_9BASI</name>
<feature type="compositionally biased region" description="Pro residues" evidence="1">
    <location>
        <begin position="40"/>
        <end position="50"/>
    </location>
</feature>
<gene>
    <name evidence="2" type="ORF">DMC30DRAFT_31868</name>
</gene>
<proteinExistence type="predicted"/>
<reference evidence="2 3" key="1">
    <citation type="submission" date="2019-03" db="EMBL/GenBank/DDBJ databases">
        <title>Rhodosporidium diobovatum UCD-FST 08-225 genome sequencing, assembly, and annotation.</title>
        <authorList>
            <person name="Fakankun I.U."/>
            <person name="Fristensky B."/>
            <person name="Levin D.B."/>
        </authorList>
    </citation>
    <scope>NUCLEOTIDE SEQUENCE [LARGE SCALE GENOMIC DNA]</scope>
    <source>
        <strain evidence="2 3">UCD-FST 08-225</strain>
    </source>
</reference>
<evidence type="ECO:0000313" key="3">
    <source>
        <dbReference type="Proteomes" id="UP000311382"/>
    </source>
</evidence>
<evidence type="ECO:0000256" key="1">
    <source>
        <dbReference type="SAM" id="MobiDB-lite"/>
    </source>
</evidence>
<feature type="region of interest" description="Disordered" evidence="1">
    <location>
        <begin position="111"/>
        <end position="194"/>
    </location>
</feature>
<dbReference type="EMBL" id="SOZI01000119">
    <property type="protein sequence ID" value="TNY18856.1"/>
    <property type="molecule type" value="Genomic_DNA"/>
</dbReference>
<protein>
    <submittedName>
        <fullName evidence="2">Uncharacterized protein</fullName>
    </submittedName>
</protein>
<sequence>MLAQRSLEARRSTCRACPEGLRACADSRSTSSPSTAFELLPPPHSQPPAPVRGYPQDTCPRSPVALPGAPIRAQTSRSASVTLWPSSRLWLSLHGPFLTFPLSHCLAGSHRPVRMRSKPGQTSPRARRRSSRSGRSPAPPLDAVTSPRALRATPSPSGQRVVRESAGRRCGCPGRKDDSAERLDRVPRCRPERA</sequence>
<accession>A0A5C5FRI6</accession>
<keyword evidence="3" id="KW-1185">Reference proteome</keyword>
<evidence type="ECO:0000313" key="2">
    <source>
        <dbReference type="EMBL" id="TNY18856.1"/>
    </source>
</evidence>
<organism evidence="2 3">
    <name type="scientific">Rhodotorula diobovata</name>
    <dbReference type="NCBI Taxonomy" id="5288"/>
    <lineage>
        <taxon>Eukaryota</taxon>
        <taxon>Fungi</taxon>
        <taxon>Dikarya</taxon>
        <taxon>Basidiomycota</taxon>
        <taxon>Pucciniomycotina</taxon>
        <taxon>Microbotryomycetes</taxon>
        <taxon>Sporidiobolales</taxon>
        <taxon>Sporidiobolaceae</taxon>
        <taxon>Rhodotorula</taxon>
    </lineage>
</organism>
<dbReference type="AlphaFoldDB" id="A0A5C5FRI6"/>